<dbReference type="PANTHER" id="PTHR33993">
    <property type="entry name" value="GLYOXALASE-RELATED"/>
    <property type="match status" value="1"/>
</dbReference>
<dbReference type="Gene3D" id="3.10.180.10">
    <property type="entry name" value="2,3-Dihydroxybiphenyl 1,2-Dioxygenase, domain 1"/>
    <property type="match status" value="1"/>
</dbReference>
<dbReference type="InterPro" id="IPR052164">
    <property type="entry name" value="Anthracycline_SecMetBiosynth"/>
</dbReference>
<dbReference type="InterPro" id="IPR037523">
    <property type="entry name" value="VOC_core"/>
</dbReference>
<evidence type="ECO:0000259" key="1">
    <source>
        <dbReference type="PROSITE" id="PS51819"/>
    </source>
</evidence>
<evidence type="ECO:0000313" key="2">
    <source>
        <dbReference type="EMBL" id="CAA9552403.1"/>
    </source>
</evidence>
<dbReference type="Pfam" id="PF18029">
    <property type="entry name" value="Glyoxalase_6"/>
    <property type="match status" value="1"/>
</dbReference>
<sequence>MERVSGIGGFFFRANDPDALGRWYALHLGVSMPPPTYDDPDWWQQEGPTVWGIFATDSVELGRLDAPWMINFRVRDLDAMVDQLRRAGIVVTIDPNEYPNGRFATTADPEGNPIQLWQPNAAAMRRPSEESR</sequence>
<feature type="domain" description="VOC" evidence="1">
    <location>
        <begin position="6"/>
        <end position="119"/>
    </location>
</feature>
<dbReference type="InterPro" id="IPR041581">
    <property type="entry name" value="Glyoxalase_6"/>
</dbReference>
<organism evidence="2">
    <name type="scientific">uncultured Thermomicrobiales bacterium</name>
    <dbReference type="NCBI Taxonomy" id="1645740"/>
    <lineage>
        <taxon>Bacteria</taxon>
        <taxon>Pseudomonadati</taxon>
        <taxon>Thermomicrobiota</taxon>
        <taxon>Thermomicrobia</taxon>
        <taxon>Thermomicrobiales</taxon>
        <taxon>environmental samples</taxon>
    </lineage>
</organism>
<dbReference type="AlphaFoldDB" id="A0A6J4UJK8"/>
<protein>
    <recommendedName>
        <fullName evidence="1">VOC domain-containing protein</fullName>
    </recommendedName>
</protein>
<dbReference type="PANTHER" id="PTHR33993:SF5">
    <property type="entry name" value="GLYOXALASE"/>
    <property type="match status" value="1"/>
</dbReference>
<accession>A0A6J4UJK8</accession>
<reference evidence="2" key="1">
    <citation type="submission" date="2020-02" db="EMBL/GenBank/DDBJ databases">
        <authorList>
            <person name="Meier V. D."/>
        </authorList>
    </citation>
    <scope>NUCLEOTIDE SEQUENCE</scope>
    <source>
        <strain evidence="2">AVDCRST_MAG87</strain>
    </source>
</reference>
<name>A0A6J4UJK8_9BACT</name>
<proteinExistence type="predicted"/>
<dbReference type="SUPFAM" id="SSF54593">
    <property type="entry name" value="Glyoxalase/Bleomycin resistance protein/Dihydroxybiphenyl dioxygenase"/>
    <property type="match status" value="1"/>
</dbReference>
<gene>
    <name evidence="2" type="ORF">AVDCRST_MAG87-965</name>
</gene>
<dbReference type="PROSITE" id="PS51819">
    <property type="entry name" value="VOC"/>
    <property type="match status" value="1"/>
</dbReference>
<dbReference type="EMBL" id="CADCWJ010000226">
    <property type="protein sequence ID" value="CAA9552403.1"/>
    <property type="molecule type" value="Genomic_DNA"/>
</dbReference>
<dbReference type="InterPro" id="IPR029068">
    <property type="entry name" value="Glyas_Bleomycin-R_OHBP_Dase"/>
</dbReference>